<name>A0A2H3P6Z8_9BACT</name>
<dbReference type="InterPro" id="IPR036928">
    <property type="entry name" value="AS_sf"/>
</dbReference>
<dbReference type="SUPFAM" id="SSF75304">
    <property type="entry name" value="Amidase signature (AS) enzymes"/>
    <property type="match status" value="1"/>
</dbReference>
<proteinExistence type="predicted"/>
<evidence type="ECO:0000259" key="1">
    <source>
        <dbReference type="Pfam" id="PF01425"/>
    </source>
</evidence>
<feature type="domain" description="Amidase" evidence="1">
    <location>
        <begin position="46"/>
        <end position="475"/>
    </location>
</feature>
<dbReference type="InterPro" id="IPR020556">
    <property type="entry name" value="Amidase_CS"/>
</dbReference>
<sequence length="490" mass="52673">MWRNIALLCLPTYDFCMAAPLADPRLFPDATALAKRIQTNDTSVPEVLELHLERLQAVQPELNAATACLTDRIQQAVDTPPTGSWAGVPISVKETYGLKGEPLTAGSKRAPTLHPQEDAVLVQRMGAQGAVVCARGNIPEFAMTHETENLLYGRTHNPLNPERGPGGSSGGDAALVASGAVAVGFGSDLGGSVRYPAHCCGIVGFKPASGEIDDTGTWPLIDAEPPEPLLADSMLALGPLARSVRDVRTTYTWTANRSLPEPPPLDSLRLIAPADFTMTARERLIPAAVDYSRRQLEDVGLTSTRARLPDAGALYQAYLTVVVRDYASFLYDALTTRNGEALSWTREAWQQARNRPTVHWYLFRLLASMHALRPSAQTGWNAEAEIRQARRAIRTQLGDDGIVLLPTNGALAMPPGEAAAYMARPGIRGLFTPTIYPNVLNLPAISIPAWTHQDARSGLVPGIQLIAAPGNEAALFAVAEALEARLHDGP</sequence>
<accession>A0A2H3P6Z8</accession>
<evidence type="ECO:0000313" key="3">
    <source>
        <dbReference type="Proteomes" id="UP000221024"/>
    </source>
</evidence>
<dbReference type="EMBL" id="PDEP01000003">
    <property type="protein sequence ID" value="PEN08328.1"/>
    <property type="molecule type" value="Genomic_DNA"/>
</dbReference>
<dbReference type="PANTHER" id="PTHR43372">
    <property type="entry name" value="FATTY-ACID AMIDE HYDROLASE"/>
    <property type="match status" value="1"/>
</dbReference>
<dbReference type="Proteomes" id="UP000221024">
    <property type="component" value="Unassembled WGS sequence"/>
</dbReference>
<dbReference type="GO" id="GO:0012505">
    <property type="term" value="C:endomembrane system"/>
    <property type="evidence" value="ECO:0007669"/>
    <property type="project" value="TreeGrafter"/>
</dbReference>
<dbReference type="PANTHER" id="PTHR43372:SF4">
    <property type="entry name" value="FATTY-ACID AMIDE HYDROLASE 2"/>
    <property type="match status" value="1"/>
</dbReference>
<dbReference type="PROSITE" id="PS00571">
    <property type="entry name" value="AMIDASES"/>
    <property type="match status" value="1"/>
</dbReference>
<dbReference type="Gene3D" id="3.90.1300.10">
    <property type="entry name" value="Amidase signature (AS) domain"/>
    <property type="match status" value="1"/>
</dbReference>
<dbReference type="InterPro" id="IPR052739">
    <property type="entry name" value="FAAH2"/>
</dbReference>
<protein>
    <recommendedName>
        <fullName evidence="1">Amidase domain-containing protein</fullName>
    </recommendedName>
</protein>
<dbReference type="InterPro" id="IPR023631">
    <property type="entry name" value="Amidase_dom"/>
</dbReference>
<organism evidence="2 3">
    <name type="scientific">Longimonas halophila</name>
    <dbReference type="NCBI Taxonomy" id="1469170"/>
    <lineage>
        <taxon>Bacteria</taxon>
        <taxon>Pseudomonadati</taxon>
        <taxon>Rhodothermota</taxon>
        <taxon>Rhodothermia</taxon>
        <taxon>Rhodothermales</taxon>
        <taxon>Salisaetaceae</taxon>
        <taxon>Longimonas</taxon>
    </lineage>
</organism>
<evidence type="ECO:0000313" key="2">
    <source>
        <dbReference type="EMBL" id="PEN08328.1"/>
    </source>
</evidence>
<comment type="caution">
    <text evidence="2">The sequence shown here is derived from an EMBL/GenBank/DDBJ whole genome shotgun (WGS) entry which is preliminary data.</text>
</comment>
<dbReference type="OrthoDB" id="9811471at2"/>
<reference evidence="2 3" key="1">
    <citation type="submission" date="2017-10" db="EMBL/GenBank/DDBJ databases">
        <title>Draft genome of Longimonas halophila.</title>
        <authorList>
            <person name="Goh K.M."/>
            <person name="Shamsir M.S."/>
            <person name="Lim S.W."/>
        </authorList>
    </citation>
    <scope>NUCLEOTIDE SEQUENCE [LARGE SCALE GENOMIC DNA]</scope>
    <source>
        <strain evidence="2 3">KCTC 42399</strain>
    </source>
</reference>
<dbReference type="Pfam" id="PF01425">
    <property type="entry name" value="Amidase"/>
    <property type="match status" value="1"/>
</dbReference>
<keyword evidence="3" id="KW-1185">Reference proteome</keyword>
<dbReference type="AlphaFoldDB" id="A0A2H3P6Z8"/>
<gene>
    <name evidence="2" type="ORF">CRI93_04225</name>
</gene>